<sequence>MTEPQLPVDRTPPRRVPATSVWIHLYHVITRQSWHDRKEGRGLRRLGQFRQPVNQAFVPKQATMASRTRSLSRDRYRDHSRSLTPLSDRSRSPVRRHTYDSRSPSHSRSPTPRRNGRQRSGSRSRSRGRSASPAIRSTKIVVERLTKNINEAHLEEIFGQFGHIKDLDLPINRTRQYLSSQGRLERPPNGSLLHEADIPSPPDGTNRGTAYILYDTEADAEDAIAHMHEAQLDGAVINVSIVLPRRKMSPAPPAARRGGGSDARGGRGGRAQGGFHGGGGGGPGPFGQNGPRRGASPPQGRFGPRSDTYRPRSLSRSPSRSPVAAPPSRGGGGSRYRSRSRSYSRSPSPPPRRGGGARGNDRNRRRRSPSRDSYDSYDSRRSRSPSRSRDRGGRGGRGGGGGGGGGGGRGYR</sequence>
<proteinExistence type="predicted"/>
<feature type="region of interest" description="Disordered" evidence="7">
    <location>
        <begin position="248"/>
        <end position="412"/>
    </location>
</feature>
<feature type="compositionally biased region" description="Gly residues" evidence="7">
    <location>
        <begin position="395"/>
        <end position="412"/>
    </location>
</feature>
<feature type="compositionally biased region" description="Low complexity" evidence="7">
    <location>
        <begin position="101"/>
        <end position="113"/>
    </location>
</feature>
<dbReference type="InterPro" id="IPR034201">
    <property type="entry name" value="RNPS1_RRM"/>
</dbReference>
<feature type="compositionally biased region" description="Basic residues" evidence="7">
    <location>
        <begin position="114"/>
        <end position="128"/>
    </location>
</feature>
<dbReference type="PANTHER" id="PTHR15481:SF0">
    <property type="entry name" value="LD23870P-RELATED"/>
    <property type="match status" value="1"/>
</dbReference>
<evidence type="ECO:0000256" key="6">
    <source>
        <dbReference type="PROSITE-ProRule" id="PRU00176"/>
    </source>
</evidence>
<dbReference type="Pfam" id="PF00076">
    <property type="entry name" value="RRM_1"/>
    <property type="match status" value="2"/>
</dbReference>
<organism evidence="9 10">
    <name type="scientific">Colletotrichum cuscutae</name>
    <dbReference type="NCBI Taxonomy" id="1209917"/>
    <lineage>
        <taxon>Eukaryota</taxon>
        <taxon>Fungi</taxon>
        <taxon>Dikarya</taxon>
        <taxon>Ascomycota</taxon>
        <taxon>Pezizomycotina</taxon>
        <taxon>Sordariomycetes</taxon>
        <taxon>Hypocreomycetidae</taxon>
        <taxon>Glomerellales</taxon>
        <taxon>Glomerellaceae</taxon>
        <taxon>Colletotrichum</taxon>
        <taxon>Colletotrichum acutatum species complex</taxon>
    </lineage>
</organism>
<dbReference type="SMART" id="SM00360">
    <property type="entry name" value="RRM"/>
    <property type="match status" value="1"/>
</dbReference>
<dbReference type="PANTHER" id="PTHR15481">
    <property type="entry name" value="RIBONUCLEIC ACID BINDING PROTEIN S1"/>
    <property type="match status" value="1"/>
</dbReference>
<evidence type="ECO:0000256" key="3">
    <source>
        <dbReference type="ARBA" id="ARBA00022884"/>
    </source>
</evidence>
<gene>
    <name evidence="9" type="ORF">CCUS01_00651</name>
</gene>
<dbReference type="GO" id="GO:0005654">
    <property type="term" value="C:nucleoplasm"/>
    <property type="evidence" value="ECO:0007669"/>
    <property type="project" value="TreeGrafter"/>
</dbReference>
<accession>A0AAI9Y640</accession>
<dbReference type="GO" id="GO:0003723">
    <property type="term" value="F:RNA binding"/>
    <property type="evidence" value="ECO:0007669"/>
    <property type="project" value="UniProtKB-UniRule"/>
</dbReference>
<feature type="compositionally biased region" description="Basic and acidic residues" evidence="7">
    <location>
        <begin position="71"/>
        <end position="81"/>
    </location>
</feature>
<reference evidence="9" key="1">
    <citation type="submission" date="2016-11" db="EMBL/GenBank/DDBJ databases">
        <title>The genome sequence of Colletotrichum cuscutae.</title>
        <authorList>
            <person name="Baroncelli R."/>
        </authorList>
    </citation>
    <scope>NUCLEOTIDE SEQUENCE</scope>
    <source>
        <strain evidence="9">IMI 304802</strain>
    </source>
</reference>
<dbReference type="Proteomes" id="UP001239213">
    <property type="component" value="Unassembled WGS sequence"/>
</dbReference>
<feature type="domain" description="RRM" evidence="8">
    <location>
        <begin position="138"/>
        <end position="244"/>
    </location>
</feature>
<dbReference type="InterPro" id="IPR035979">
    <property type="entry name" value="RBD_domain_sf"/>
</dbReference>
<feature type="region of interest" description="Disordered" evidence="7">
    <location>
        <begin position="180"/>
        <end position="206"/>
    </location>
</feature>
<protein>
    <submittedName>
        <fullName evidence="9">RNA recognition domain-containing protein</fullName>
    </submittedName>
</protein>
<evidence type="ECO:0000256" key="1">
    <source>
        <dbReference type="ARBA" id="ARBA00004123"/>
    </source>
</evidence>
<feature type="compositionally biased region" description="Gly residues" evidence="7">
    <location>
        <begin position="257"/>
        <end position="287"/>
    </location>
</feature>
<dbReference type="EMBL" id="MPDP01000112">
    <property type="protein sequence ID" value="KAK1480095.1"/>
    <property type="molecule type" value="Genomic_DNA"/>
</dbReference>
<keyword evidence="5" id="KW-0539">Nucleus</keyword>
<dbReference type="SUPFAM" id="SSF54928">
    <property type="entry name" value="RNA-binding domain, RBD"/>
    <property type="match status" value="1"/>
</dbReference>
<dbReference type="InterPro" id="IPR000504">
    <property type="entry name" value="RRM_dom"/>
</dbReference>
<feature type="compositionally biased region" description="Low complexity" evidence="7">
    <location>
        <begin position="311"/>
        <end position="328"/>
    </location>
</feature>
<feature type="compositionally biased region" description="Basic and acidic residues" evidence="7">
    <location>
        <begin position="369"/>
        <end position="393"/>
    </location>
</feature>
<dbReference type="InterPro" id="IPR012677">
    <property type="entry name" value="Nucleotide-bd_a/b_plait_sf"/>
</dbReference>
<dbReference type="PROSITE" id="PS50102">
    <property type="entry name" value="RRM"/>
    <property type="match status" value="1"/>
</dbReference>
<keyword evidence="3 6" id="KW-0694">RNA-binding</keyword>
<dbReference type="Gene3D" id="3.30.70.330">
    <property type="match status" value="1"/>
</dbReference>
<comment type="subcellular location">
    <subcellularLocation>
        <location evidence="1">Nucleus</location>
    </subcellularLocation>
</comment>
<dbReference type="GO" id="GO:0061574">
    <property type="term" value="C:ASAP complex"/>
    <property type="evidence" value="ECO:0007669"/>
    <property type="project" value="TreeGrafter"/>
</dbReference>
<comment type="caution">
    <text evidence="9">The sequence shown here is derived from an EMBL/GenBank/DDBJ whole genome shotgun (WGS) entry which is preliminary data.</text>
</comment>
<feature type="region of interest" description="Disordered" evidence="7">
    <location>
        <begin position="54"/>
        <end position="135"/>
    </location>
</feature>
<evidence type="ECO:0000313" key="10">
    <source>
        <dbReference type="Proteomes" id="UP001239213"/>
    </source>
</evidence>
<keyword evidence="10" id="KW-1185">Reference proteome</keyword>
<evidence type="ECO:0000313" key="9">
    <source>
        <dbReference type="EMBL" id="KAK1480095.1"/>
    </source>
</evidence>
<evidence type="ECO:0000256" key="5">
    <source>
        <dbReference type="ARBA" id="ARBA00023242"/>
    </source>
</evidence>
<evidence type="ECO:0000259" key="8">
    <source>
        <dbReference type="PROSITE" id="PS50102"/>
    </source>
</evidence>
<name>A0AAI9Y640_9PEZI</name>
<keyword evidence="4" id="KW-0508">mRNA splicing</keyword>
<dbReference type="CDD" id="cd12365">
    <property type="entry name" value="RRM_RNPS1"/>
    <property type="match status" value="1"/>
</dbReference>
<dbReference type="AlphaFoldDB" id="A0AAI9Y640"/>
<evidence type="ECO:0000256" key="7">
    <source>
        <dbReference type="SAM" id="MobiDB-lite"/>
    </source>
</evidence>
<dbReference type="GO" id="GO:0005737">
    <property type="term" value="C:cytoplasm"/>
    <property type="evidence" value="ECO:0007669"/>
    <property type="project" value="TreeGrafter"/>
</dbReference>
<evidence type="ECO:0000256" key="4">
    <source>
        <dbReference type="ARBA" id="ARBA00023187"/>
    </source>
</evidence>
<evidence type="ECO:0000256" key="2">
    <source>
        <dbReference type="ARBA" id="ARBA00022664"/>
    </source>
</evidence>
<dbReference type="GO" id="GO:0000398">
    <property type="term" value="P:mRNA splicing, via spliceosome"/>
    <property type="evidence" value="ECO:0007669"/>
    <property type="project" value="TreeGrafter"/>
</dbReference>
<keyword evidence="2" id="KW-0507">mRNA processing</keyword>